<evidence type="ECO:0000259" key="1">
    <source>
        <dbReference type="Pfam" id="PF03184"/>
    </source>
</evidence>
<feature type="domain" description="DDE-1" evidence="1">
    <location>
        <begin position="28"/>
        <end position="100"/>
    </location>
</feature>
<evidence type="ECO:0000313" key="3">
    <source>
        <dbReference type="Proteomes" id="UP000186922"/>
    </source>
</evidence>
<accession>A0A1D1VBJ4</accession>
<dbReference type="Proteomes" id="UP000186922">
    <property type="component" value="Unassembled WGS sequence"/>
</dbReference>
<proteinExistence type="predicted"/>
<keyword evidence="3" id="KW-1185">Reference proteome</keyword>
<evidence type="ECO:0000313" key="2">
    <source>
        <dbReference type="EMBL" id="GAU97117.1"/>
    </source>
</evidence>
<comment type="caution">
    <text evidence="2">The sequence shown here is derived from an EMBL/GenBank/DDBJ whole genome shotgun (WGS) entry which is preliminary data.</text>
</comment>
<dbReference type="AlphaFoldDB" id="A0A1D1VBJ4"/>
<organism evidence="2 3">
    <name type="scientific">Ramazzottius varieornatus</name>
    <name type="common">Water bear</name>
    <name type="synonym">Tardigrade</name>
    <dbReference type="NCBI Taxonomy" id="947166"/>
    <lineage>
        <taxon>Eukaryota</taxon>
        <taxon>Metazoa</taxon>
        <taxon>Ecdysozoa</taxon>
        <taxon>Tardigrada</taxon>
        <taxon>Eutardigrada</taxon>
        <taxon>Parachela</taxon>
        <taxon>Hypsibioidea</taxon>
        <taxon>Ramazzottiidae</taxon>
        <taxon>Ramazzottius</taxon>
    </lineage>
</organism>
<sequence>MFKPLVLYDGVLHLGSIYDNTNDKLYVAVNRKGVMDHKVLTDYFRQEMLPNAPDKCVVLMDGHYSHVTNIKLFKLCIESGKDICLICLPSGQTDKLQPLDS</sequence>
<dbReference type="InterPro" id="IPR004875">
    <property type="entry name" value="DDE_SF_endonuclease_dom"/>
</dbReference>
<protein>
    <recommendedName>
        <fullName evidence="1">DDE-1 domain-containing protein</fullName>
    </recommendedName>
</protein>
<dbReference type="EMBL" id="BDGG01000004">
    <property type="protein sequence ID" value="GAU97117.1"/>
    <property type="molecule type" value="Genomic_DNA"/>
</dbReference>
<dbReference type="GO" id="GO:0003676">
    <property type="term" value="F:nucleic acid binding"/>
    <property type="evidence" value="ECO:0007669"/>
    <property type="project" value="InterPro"/>
</dbReference>
<dbReference type="Pfam" id="PF03184">
    <property type="entry name" value="DDE_1"/>
    <property type="match status" value="1"/>
</dbReference>
<name>A0A1D1VBJ4_RAMVA</name>
<gene>
    <name evidence="2" type="primary">RvY_08470-1</name>
    <name evidence="2" type="synonym">RvY_08470.1</name>
    <name evidence="2" type="ORF">RvY_08470</name>
</gene>
<dbReference type="OrthoDB" id="6762378at2759"/>
<reference evidence="2 3" key="1">
    <citation type="journal article" date="2016" name="Nat. Commun.">
        <title>Extremotolerant tardigrade genome and improved radiotolerance of human cultured cells by tardigrade-unique protein.</title>
        <authorList>
            <person name="Hashimoto T."/>
            <person name="Horikawa D.D."/>
            <person name="Saito Y."/>
            <person name="Kuwahara H."/>
            <person name="Kozuka-Hata H."/>
            <person name="Shin-I T."/>
            <person name="Minakuchi Y."/>
            <person name="Ohishi K."/>
            <person name="Motoyama A."/>
            <person name="Aizu T."/>
            <person name="Enomoto A."/>
            <person name="Kondo K."/>
            <person name="Tanaka S."/>
            <person name="Hara Y."/>
            <person name="Koshikawa S."/>
            <person name="Sagara H."/>
            <person name="Miura T."/>
            <person name="Yokobori S."/>
            <person name="Miyagawa K."/>
            <person name="Suzuki Y."/>
            <person name="Kubo T."/>
            <person name="Oyama M."/>
            <person name="Kohara Y."/>
            <person name="Fujiyama A."/>
            <person name="Arakawa K."/>
            <person name="Katayama T."/>
            <person name="Toyoda A."/>
            <person name="Kunieda T."/>
        </authorList>
    </citation>
    <scope>NUCLEOTIDE SEQUENCE [LARGE SCALE GENOMIC DNA]</scope>
    <source>
        <strain evidence="2 3">YOKOZUNA-1</strain>
    </source>
</reference>